<dbReference type="AlphaFoldDB" id="A0A5E8B0P1"/>
<feature type="coiled-coil region" evidence="5">
    <location>
        <begin position="202"/>
        <end position="229"/>
    </location>
</feature>
<dbReference type="GO" id="GO:0002196">
    <property type="term" value="F:Ser-tRNA(Ala) deacylase activity"/>
    <property type="evidence" value="ECO:0007669"/>
    <property type="project" value="TreeGrafter"/>
</dbReference>
<evidence type="ECO:0000256" key="1">
    <source>
        <dbReference type="ARBA" id="ARBA00001947"/>
    </source>
</evidence>
<feature type="domain" description="Threonyl/alanyl tRNA synthetase SAD" evidence="6">
    <location>
        <begin position="255"/>
        <end position="299"/>
    </location>
</feature>
<proteinExistence type="inferred from homology"/>
<gene>
    <name evidence="7" type="ORF">SAPINGB_P000592</name>
</gene>
<dbReference type="GeneID" id="43579415"/>
<dbReference type="GO" id="GO:0004812">
    <property type="term" value="F:aminoacyl-tRNA ligase activity"/>
    <property type="evidence" value="ECO:0007669"/>
    <property type="project" value="InterPro"/>
</dbReference>
<dbReference type="Pfam" id="PF07973">
    <property type="entry name" value="tRNA_SAD"/>
    <property type="match status" value="1"/>
</dbReference>
<evidence type="ECO:0000256" key="4">
    <source>
        <dbReference type="ARBA" id="ARBA00022833"/>
    </source>
</evidence>
<organism evidence="7 8">
    <name type="scientific">Magnusiomyces paraingens</name>
    <dbReference type="NCBI Taxonomy" id="2606893"/>
    <lineage>
        <taxon>Eukaryota</taxon>
        <taxon>Fungi</taxon>
        <taxon>Dikarya</taxon>
        <taxon>Ascomycota</taxon>
        <taxon>Saccharomycotina</taxon>
        <taxon>Dipodascomycetes</taxon>
        <taxon>Dipodascales</taxon>
        <taxon>Dipodascaceae</taxon>
        <taxon>Magnusiomyces</taxon>
    </lineage>
</organism>
<dbReference type="Gene3D" id="3.30.980.10">
    <property type="entry name" value="Threonyl-trna Synthetase, Chain A, domain 2"/>
    <property type="match status" value="1"/>
</dbReference>
<dbReference type="GO" id="GO:0005524">
    <property type="term" value="F:ATP binding"/>
    <property type="evidence" value="ECO:0007669"/>
    <property type="project" value="InterPro"/>
</dbReference>
<name>A0A5E8B0P1_9ASCO</name>
<dbReference type="GO" id="GO:0046872">
    <property type="term" value="F:metal ion binding"/>
    <property type="evidence" value="ECO:0007669"/>
    <property type="project" value="UniProtKB-KW"/>
</dbReference>
<dbReference type="GO" id="GO:0043039">
    <property type="term" value="P:tRNA aminoacylation"/>
    <property type="evidence" value="ECO:0007669"/>
    <property type="project" value="InterPro"/>
</dbReference>
<dbReference type="OrthoDB" id="288942at2759"/>
<dbReference type="InterPro" id="IPR018163">
    <property type="entry name" value="Thr/Ala-tRNA-synth_IIc_edit"/>
</dbReference>
<keyword evidence="4" id="KW-0862">Zinc</keyword>
<dbReference type="InterPro" id="IPR009000">
    <property type="entry name" value="Transl_B-barrel_sf"/>
</dbReference>
<keyword evidence="8" id="KW-1185">Reference proteome</keyword>
<dbReference type="PANTHER" id="PTHR43462">
    <property type="entry name" value="ALANYL-TRNA EDITING PROTEIN"/>
    <property type="match status" value="1"/>
</dbReference>
<dbReference type="Proteomes" id="UP000398389">
    <property type="component" value="Unassembled WGS sequence"/>
</dbReference>
<accession>A0A5E8B0P1</accession>
<evidence type="ECO:0000313" key="8">
    <source>
        <dbReference type="Proteomes" id="UP000398389"/>
    </source>
</evidence>
<comment type="cofactor">
    <cofactor evidence="1">
        <name>Zn(2+)</name>
        <dbReference type="ChEBI" id="CHEBI:29105"/>
    </cofactor>
</comment>
<reference evidence="7 8" key="1">
    <citation type="submission" date="2019-09" db="EMBL/GenBank/DDBJ databases">
        <authorList>
            <person name="Brejova B."/>
        </authorList>
    </citation>
    <scope>NUCLEOTIDE SEQUENCE [LARGE SCALE GENOMIC DNA]</scope>
</reference>
<evidence type="ECO:0000313" key="7">
    <source>
        <dbReference type="EMBL" id="VVT44962.1"/>
    </source>
</evidence>
<protein>
    <recommendedName>
        <fullName evidence="6">Threonyl/alanyl tRNA synthetase SAD domain-containing protein</fullName>
    </recommendedName>
</protein>
<dbReference type="SMART" id="SM00863">
    <property type="entry name" value="tRNA_SAD"/>
    <property type="match status" value="1"/>
</dbReference>
<dbReference type="InterPro" id="IPR051335">
    <property type="entry name" value="Alanyl-tRNA_Editing_Enzymes"/>
</dbReference>
<evidence type="ECO:0000256" key="5">
    <source>
        <dbReference type="SAM" id="Coils"/>
    </source>
</evidence>
<comment type="similarity">
    <text evidence="2">Belongs to the class-II aminoacyl-tRNA synthetase family. Alax-L subfamily.</text>
</comment>
<dbReference type="SUPFAM" id="SSF50447">
    <property type="entry name" value="Translation proteins"/>
    <property type="match status" value="1"/>
</dbReference>
<dbReference type="PANTHER" id="PTHR43462:SF1">
    <property type="entry name" value="ALANYL-TRNA EDITING PROTEIN AARSD1"/>
    <property type="match status" value="1"/>
</dbReference>
<dbReference type="SUPFAM" id="SSF55186">
    <property type="entry name" value="ThrRS/AlaRS common domain"/>
    <property type="match status" value="1"/>
</dbReference>
<keyword evidence="3" id="KW-0479">Metal-binding</keyword>
<evidence type="ECO:0000256" key="3">
    <source>
        <dbReference type="ARBA" id="ARBA00022723"/>
    </source>
</evidence>
<dbReference type="EMBL" id="CABVLU010000001">
    <property type="protein sequence ID" value="VVT44962.1"/>
    <property type="molecule type" value="Genomic_DNA"/>
</dbReference>
<sequence length="480" mass="52147">MTPPGPIISSATSSALETFKSKYSSAVVGLLACQIDSYLKTLTTKVISCTEIPKDTTKKASKGKKETIPENPAKYEIELADTTLFPEGGGQPSDTGVIKLKDSEKEIPVFAVKRNGLTALHETPEFIASGTDVEVHVNWARRFDHMQQHTGQHLLSAILDKRNVPTLSWSMGKTIVPDAIVPTTVSEAVTALPNFNYIEIGRKLSQQEIDQVQAEINDAINDCLDIEVKIPDSNQSLATPESEAIIDPNTDKGVIRHVTIGSLDNNPCCGTHLRSTAHVSALTLFNHTQSIRGTNCRIFFLAGNRVVQYARAANDYLRKVNSTLSCTTEDIELKLSELSTQLKAAKSAEKYWSLEMAAKDAHDLKSKISTFAEVPENGYNGVVVYNAKGSMDYFRAVEKELGPLEQIKSPSPFVIVFAGGQATESGLIIVAGTSKEAIDDAAKKVKEAVPDVKGGGKGKWQGKVVSWKTNGIRAIENLFQ</sequence>
<evidence type="ECO:0000259" key="6">
    <source>
        <dbReference type="SMART" id="SM00863"/>
    </source>
</evidence>
<dbReference type="Gene3D" id="2.40.30.130">
    <property type="match status" value="1"/>
</dbReference>
<dbReference type="RefSeq" id="XP_031851206.1">
    <property type="nucleotide sequence ID" value="XM_031995315.1"/>
</dbReference>
<evidence type="ECO:0000256" key="2">
    <source>
        <dbReference type="ARBA" id="ARBA00008429"/>
    </source>
</evidence>
<dbReference type="InterPro" id="IPR012947">
    <property type="entry name" value="tRNA_SAD"/>
</dbReference>
<keyword evidence="5" id="KW-0175">Coiled coil</keyword>